<sequence length="150" mass="15888">MASTPSASALSAVVRCRGNIWARNPPTKRPASAGYSLGLAAGARRDPPADFNRPNRPSAWEVGERAAAGGRLTVTCASPQADGQLSLVRTGLKSPRVSLTALLSHFMCVRLLVGTRSDDVTLSPTGGEEPQRRPPAGKWTDPQLHICHLL</sequence>
<comment type="caution">
    <text evidence="2">The sequence shown here is derived from an EMBL/GenBank/DDBJ whole genome shotgun (WGS) entry which is preliminary data.</text>
</comment>
<evidence type="ECO:0000313" key="2">
    <source>
        <dbReference type="EMBL" id="CAB1452792.1"/>
    </source>
</evidence>
<dbReference type="AlphaFoldDB" id="A0A9N7Z7L9"/>
<proteinExistence type="predicted"/>
<evidence type="ECO:0000256" key="1">
    <source>
        <dbReference type="SAM" id="MobiDB-lite"/>
    </source>
</evidence>
<organism evidence="2 3">
    <name type="scientific">Pleuronectes platessa</name>
    <name type="common">European plaice</name>
    <dbReference type="NCBI Taxonomy" id="8262"/>
    <lineage>
        <taxon>Eukaryota</taxon>
        <taxon>Metazoa</taxon>
        <taxon>Chordata</taxon>
        <taxon>Craniata</taxon>
        <taxon>Vertebrata</taxon>
        <taxon>Euteleostomi</taxon>
        <taxon>Actinopterygii</taxon>
        <taxon>Neopterygii</taxon>
        <taxon>Teleostei</taxon>
        <taxon>Neoteleostei</taxon>
        <taxon>Acanthomorphata</taxon>
        <taxon>Carangaria</taxon>
        <taxon>Pleuronectiformes</taxon>
        <taxon>Pleuronectoidei</taxon>
        <taxon>Pleuronectidae</taxon>
        <taxon>Pleuronectes</taxon>
    </lineage>
</organism>
<dbReference type="EMBL" id="CADEAL010004143">
    <property type="protein sequence ID" value="CAB1452792.1"/>
    <property type="molecule type" value="Genomic_DNA"/>
</dbReference>
<reference evidence="2" key="1">
    <citation type="submission" date="2020-03" db="EMBL/GenBank/DDBJ databases">
        <authorList>
            <person name="Weist P."/>
        </authorList>
    </citation>
    <scope>NUCLEOTIDE SEQUENCE</scope>
</reference>
<gene>
    <name evidence="2" type="ORF">PLEPLA_LOCUS40542</name>
</gene>
<dbReference type="Proteomes" id="UP001153269">
    <property type="component" value="Unassembled WGS sequence"/>
</dbReference>
<evidence type="ECO:0000313" key="3">
    <source>
        <dbReference type="Proteomes" id="UP001153269"/>
    </source>
</evidence>
<feature type="region of interest" description="Disordered" evidence="1">
    <location>
        <begin position="119"/>
        <end position="140"/>
    </location>
</feature>
<keyword evidence="3" id="KW-1185">Reference proteome</keyword>
<name>A0A9N7Z7L9_PLEPL</name>
<accession>A0A9N7Z7L9</accession>
<protein>
    <submittedName>
        <fullName evidence="2">Uncharacterized protein</fullName>
    </submittedName>
</protein>